<feature type="compositionally biased region" description="Polar residues" evidence="1">
    <location>
        <begin position="471"/>
        <end position="489"/>
    </location>
</feature>
<evidence type="ECO:0000313" key="3">
    <source>
        <dbReference type="EMBL" id="RSH88229.1"/>
    </source>
</evidence>
<feature type="compositionally biased region" description="Low complexity" evidence="1">
    <location>
        <begin position="690"/>
        <end position="711"/>
    </location>
</feature>
<evidence type="ECO:0000256" key="1">
    <source>
        <dbReference type="SAM" id="MobiDB-lite"/>
    </source>
</evidence>
<protein>
    <recommendedName>
        <fullName evidence="2">Phosphatidate phosphatase APP1 catalytic domain-containing protein</fullName>
    </recommendedName>
</protein>
<dbReference type="PANTHER" id="PTHR28208:SF3">
    <property type="entry name" value="PHOSPHATIDATE PHOSPHATASE APP1"/>
    <property type="match status" value="1"/>
</dbReference>
<sequence>MSEMPAGIPHRPPPARQVAPRTSRSPQPVARLTSGQRSMAPEVPPRPRPVIQTYQQTVVSTSVTVTSSSSSGFSSYLGSTAGFASKARAALSTASSYVASAATQAAAVAAANAPSSERRQAWEDWARDWRDGRRAAIKGEETIHVLPGWAVKRPRNDGVADSFDLHLSVNGFCTFVRDVSSISRTQRALLSLAKRLAALPALPPPSMMHLLTASPRQDPKDLPDLPVDDLKLDSAPPPLPPRRTTTTTTTASSSSSSSSPRISPRLSARLSPRLRPQPQRRATDHLFDDPQNLLLAHEYLDQRLAPFWSAVLAFRRVTVSIYPVPLKHRAELPTPTDDIFDQEPLFRTTFTTNAQGQFNQTIIINWEQLCTHPNAVPLAFADDPANAPSEWGLAVRAELLPEEVPYGQRPAGTPTGPPGPNPEGGLARQMASSSSSPSGLPYAAYAPRRTTTASMASGSSGASAASPTGTPLNNASSAPRKPVTSTCTVSISRPGGVRVISDLDDTVKHSDILGGPREVFRNVFCRRLEDLLVPGMNKLYHDLQVAGLTGLHFVSNSPFELFPIVDQFLKLHHFPGYFSLKLKFYGGRSIVTSLFEPAGQRKRPSVLEIMDEFYDSKFILFGDSGEQDLELYTAIAHERPEQVAAIFIRDVTTGRADGVRLNNNTTGGGGDAASGFATPSLFNLDDFTDSPRTSGAATPSTPSTPGTPSTPKEQTAEEIAKTVAELQELSAAEQKLLKRAADWETRVQTAYDTVPASVRLVFFKETEEIEDVALGVLNERNKTHYT</sequence>
<proteinExistence type="predicted"/>
<gene>
    <name evidence="3" type="ORF">EHS24_000760</name>
</gene>
<feature type="compositionally biased region" description="Low complexity" evidence="1">
    <location>
        <begin position="242"/>
        <end position="280"/>
    </location>
</feature>
<dbReference type="STRING" id="105984.A0A427YAP9"/>
<dbReference type="GO" id="GO:0008195">
    <property type="term" value="F:phosphatidate phosphatase activity"/>
    <property type="evidence" value="ECO:0007669"/>
    <property type="project" value="InterPro"/>
</dbReference>
<dbReference type="GeneID" id="39585303"/>
<accession>A0A427YAP9</accession>
<feature type="region of interest" description="Disordered" evidence="1">
    <location>
        <begin position="687"/>
        <end position="716"/>
    </location>
</feature>
<evidence type="ECO:0000313" key="4">
    <source>
        <dbReference type="Proteomes" id="UP000279236"/>
    </source>
</evidence>
<organism evidence="3 4">
    <name type="scientific">Apiotrichum porosum</name>
    <dbReference type="NCBI Taxonomy" id="105984"/>
    <lineage>
        <taxon>Eukaryota</taxon>
        <taxon>Fungi</taxon>
        <taxon>Dikarya</taxon>
        <taxon>Basidiomycota</taxon>
        <taxon>Agaricomycotina</taxon>
        <taxon>Tremellomycetes</taxon>
        <taxon>Trichosporonales</taxon>
        <taxon>Trichosporonaceae</taxon>
        <taxon>Apiotrichum</taxon>
    </lineage>
</organism>
<dbReference type="AlphaFoldDB" id="A0A427YAP9"/>
<dbReference type="InterPro" id="IPR019236">
    <property type="entry name" value="APP1_cat"/>
</dbReference>
<dbReference type="Proteomes" id="UP000279236">
    <property type="component" value="Unassembled WGS sequence"/>
</dbReference>
<dbReference type="GO" id="GO:0030479">
    <property type="term" value="C:actin cortical patch"/>
    <property type="evidence" value="ECO:0007669"/>
    <property type="project" value="TreeGrafter"/>
</dbReference>
<dbReference type="RefSeq" id="XP_028480437.1">
    <property type="nucleotide sequence ID" value="XM_028616580.1"/>
</dbReference>
<evidence type="ECO:0000259" key="2">
    <source>
        <dbReference type="Pfam" id="PF09949"/>
    </source>
</evidence>
<dbReference type="PANTHER" id="PTHR28208">
    <property type="entry name" value="PHOSPHATIDATE PHOSPHATASE APP1"/>
    <property type="match status" value="1"/>
</dbReference>
<feature type="region of interest" description="Disordered" evidence="1">
    <location>
        <begin position="1"/>
        <end position="49"/>
    </location>
</feature>
<feature type="region of interest" description="Disordered" evidence="1">
    <location>
        <begin position="208"/>
        <end position="285"/>
    </location>
</feature>
<feature type="compositionally biased region" description="Basic and acidic residues" evidence="1">
    <location>
        <begin position="217"/>
        <end position="232"/>
    </location>
</feature>
<reference evidence="3 4" key="1">
    <citation type="submission" date="2018-11" db="EMBL/GenBank/DDBJ databases">
        <title>Genome sequence of Apiotrichum porosum DSM 27194.</title>
        <authorList>
            <person name="Aliyu H."/>
            <person name="Gorte O."/>
            <person name="Ochsenreither K."/>
        </authorList>
    </citation>
    <scope>NUCLEOTIDE SEQUENCE [LARGE SCALE GENOMIC DNA]</scope>
    <source>
        <strain evidence="3 4">DSM 27194</strain>
    </source>
</reference>
<dbReference type="InterPro" id="IPR052935">
    <property type="entry name" value="Mg2+_PAP"/>
</dbReference>
<dbReference type="OrthoDB" id="2117591at2759"/>
<name>A0A427YAP9_9TREE</name>
<comment type="caution">
    <text evidence="3">The sequence shown here is derived from an EMBL/GenBank/DDBJ whole genome shotgun (WGS) entry which is preliminary data.</text>
</comment>
<feature type="region of interest" description="Disordered" evidence="1">
    <location>
        <begin position="405"/>
        <end position="489"/>
    </location>
</feature>
<feature type="domain" description="Phosphatidate phosphatase APP1 catalytic" evidence="2">
    <location>
        <begin position="497"/>
        <end position="650"/>
    </location>
</feature>
<feature type="compositionally biased region" description="Low complexity" evidence="1">
    <location>
        <begin position="431"/>
        <end position="470"/>
    </location>
</feature>
<keyword evidence="4" id="KW-1185">Reference proteome</keyword>
<dbReference type="Pfam" id="PF09949">
    <property type="entry name" value="APP1_cat"/>
    <property type="match status" value="1"/>
</dbReference>
<dbReference type="EMBL" id="RSCE01000001">
    <property type="protein sequence ID" value="RSH88229.1"/>
    <property type="molecule type" value="Genomic_DNA"/>
</dbReference>